<feature type="compositionally biased region" description="Low complexity" evidence="1">
    <location>
        <begin position="76"/>
        <end position="98"/>
    </location>
</feature>
<accession>A0A1X2IN14</accession>
<proteinExistence type="predicted"/>
<feature type="transmembrane region" description="Helical" evidence="2">
    <location>
        <begin position="521"/>
        <end position="540"/>
    </location>
</feature>
<dbReference type="OrthoDB" id="5819478at2759"/>
<feature type="domain" description="Glycosyltransferase 2-like" evidence="3">
    <location>
        <begin position="258"/>
        <end position="490"/>
    </location>
</feature>
<dbReference type="SUPFAM" id="SSF53448">
    <property type="entry name" value="Nucleotide-diphospho-sugar transferases"/>
    <property type="match status" value="1"/>
</dbReference>
<evidence type="ECO:0000259" key="3">
    <source>
        <dbReference type="Pfam" id="PF13632"/>
    </source>
</evidence>
<reference evidence="4 5" key="1">
    <citation type="submission" date="2016-07" db="EMBL/GenBank/DDBJ databases">
        <title>Pervasive Adenine N6-methylation of Active Genes in Fungi.</title>
        <authorList>
            <consortium name="DOE Joint Genome Institute"/>
            <person name="Mondo S.J."/>
            <person name="Dannebaum R.O."/>
            <person name="Kuo R.C."/>
            <person name="Labutti K."/>
            <person name="Haridas S."/>
            <person name="Kuo A."/>
            <person name="Salamov A."/>
            <person name="Ahrendt S.R."/>
            <person name="Lipzen A."/>
            <person name="Sullivan W."/>
            <person name="Andreopoulos W.B."/>
            <person name="Clum A."/>
            <person name="Lindquist E."/>
            <person name="Daum C."/>
            <person name="Ramamoorthy G.K."/>
            <person name="Gryganskyi A."/>
            <person name="Culley D."/>
            <person name="Magnuson J.K."/>
            <person name="James T.Y."/>
            <person name="O'Malley M.A."/>
            <person name="Stajich J.E."/>
            <person name="Spatafora J.W."/>
            <person name="Visel A."/>
            <person name="Grigoriev I.V."/>
        </authorList>
    </citation>
    <scope>NUCLEOTIDE SEQUENCE [LARGE SCALE GENOMIC DNA]</scope>
    <source>
        <strain evidence="4 5">NRRL 1336</strain>
    </source>
</reference>
<dbReference type="Pfam" id="PF13632">
    <property type="entry name" value="Glyco_trans_2_3"/>
    <property type="match status" value="1"/>
</dbReference>
<keyword evidence="2" id="KW-0472">Membrane</keyword>
<feature type="region of interest" description="Disordered" evidence="1">
    <location>
        <begin position="76"/>
        <end position="130"/>
    </location>
</feature>
<feature type="transmembrane region" description="Helical" evidence="2">
    <location>
        <begin position="479"/>
        <end position="501"/>
    </location>
</feature>
<dbReference type="PANTHER" id="PTHR36851">
    <property type="entry name" value="UNNAMED PRODUCT"/>
    <property type="match status" value="1"/>
</dbReference>
<keyword evidence="2" id="KW-1133">Transmembrane helix</keyword>
<dbReference type="Proteomes" id="UP000193560">
    <property type="component" value="Unassembled WGS sequence"/>
</dbReference>
<sequence>MTSLLNYPFELVAPMAAIVSILLLPLGPLLIPRFYLIFLLIYFTCFLYTQINHVFKFWITVSNIKKTIRNWNLNDRHNLNNSNSNNNNTNNDSTTTSTFHDGEKGISAAASAPASPSPTPTRERYSTLAEDDDRFNEMEASLKLYEDSHFIHAFIVPNYAEPEALLRDTIKRLANHRNAQTNYVIILAMEASETGFEPKAESLTNYFKDSFLHFIVTVHPSDIPGESRGKGSNVAWAARNGCAEMIQRGVDRRRVILTVSDSDSSIPELYVKEVEKSFTQAEDPYFLLFAPPIFFSRNAFDVPAAVRMTDITWSAMVMSNLSNSRGIAFPCSTYSLSMVLAERVGYWDTDADSVGEDMHMMLKCFFKTDGLARCAPIFVPINLTNVQTNGYLSNMHARYIQAKRHYNGVADVSYALRSAAGIQDWAIGGGNNNMMSSLSLLQQGNKKNSMYASPTFWFDKLLVCVKVLEAHMIPVTSGWLMFAAVPLMQFILFPPHSMVAIVDPADNPILTSDFYATLWNIVKIITVFLPFPLFGTLSIYEHLHRFVDRELYRKSKSESRSWRNVFDYITLPIAAWMFMTIPSTIACIKRLYKPSDQYIVAEKFFDEDDASA</sequence>
<gene>
    <name evidence="4" type="ORF">BCR42DRAFT_489348</name>
</gene>
<comment type="caution">
    <text evidence="4">The sequence shown here is derived from an EMBL/GenBank/DDBJ whole genome shotgun (WGS) entry which is preliminary data.</text>
</comment>
<dbReference type="EMBL" id="MCGE01000007">
    <property type="protein sequence ID" value="ORZ19399.1"/>
    <property type="molecule type" value="Genomic_DNA"/>
</dbReference>
<name>A0A1X2IN14_9FUNG</name>
<evidence type="ECO:0000313" key="5">
    <source>
        <dbReference type="Proteomes" id="UP000193560"/>
    </source>
</evidence>
<feature type="transmembrane region" description="Helical" evidence="2">
    <location>
        <begin position="561"/>
        <end position="579"/>
    </location>
</feature>
<evidence type="ECO:0000256" key="1">
    <source>
        <dbReference type="SAM" id="MobiDB-lite"/>
    </source>
</evidence>
<evidence type="ECO:0000313" key="4">
    <source>
        <dbReference type="EMBL" id="ORZ19399.1"/>
    </source>
</evidence>
<dbReference type="PANTHER" id="PTHR36851:SF1">
    <property type="entry name" value="GLYCO_TRANS_2-LIKE DOMAIN-CONTAINING PROTEIN"/>
    <property type="match status" value="1"/>
</dbReference>
<evidence type="ECO:0000256" key="2">
    <source>
        <dbReference type="SAM" id="Phobius"/>
    </source>
</evidence>
<dbReference type="InterPro" id="IPR001173">
    <property type="entry name" value="Glyco_trans_2-like"/>
</dbReference>
<keyword evidence="2" id="KW-0812">Transmembrane</keyword>
<dbReference type="InterPro" id="IPR029044">
    <property type="entry name" value="Nucleotide-diphossugar_trans"/>
</dbReference>
<keyword evidence="5" id="KW-1185">Reference proteome</keyword>
<protein>
    <recommendedName>
        <fullName evidence="3">Glycosyltransferase 2-like domain-containing protein</fullName>
    </recommendedName>
</protein>
<dbReference type="STRING" id="90262.A0A1X2IN14"/>
<feature type="transmembrane region" description="Helical" evidence="2">
    <location>
        <begin position="37"/>
        <end position="59"/>
    </location>
</feature>
<dbReference type="AlphaFoldDB" id="A0A1X2IN14"/>
<feature type="transmembrane region" description="Helical" evidence="2">
    <location>
        <begin position="12"/>
        <end position="31"/>
    </location>
</feature>
<organism evidence="4 5">
    <name type="scientific">Absidia repens</name>
    <dbReference type="NCBI Taxonomy" id="90262"/>
    <lineage>
        <taxon>Eukaryota</taxon>
        <taxon>Fungi</taxon>
        <taxon>Fungi incertae sedis</taxon>
        <taxon>Mucoromycota</taxon>
        <taxon>Mucoromycotina</taxon>
        <taxon>Mucoromycetes</taxon>
        <taxon>Mucorales</taxon>
        <taxon>Cunninghamellaceae</taxon>
        <taxon>Absidia</taxon>
    </lineage>
</organism>